<proteinExistence type="predicted"/>
<dbReference type="EMBL" id="KZ502457">
    <property type="protein sequence ID" value="PKU78385.1"/>
    <property type="molecule type" value="Genomic_DNA"/>
</dbReference>
<name>A0A2I0WRT7_9ASPA</name>
<reference evidence="1 2" key="1">
    <citation type="journal article" date="2016" name="Sci. Rep.">
        <title>The Dendrobium catenatum Lindl. genome sequence provides insights into polysaccharide synthase, floral development and adaptive evolution.</title>
        <authorList>
            <person name="Zhang G.Q."/>
            <person name="Xu Q."/>
            <person name="Bian C."/>
            <person name="Tsai W.C."/>
            <person name="Yeh C.M."/>
            <person name="Liu K.W."/>
            <person name="Yoshida K."/>
            <person name="Zhang L.S."/>
            <person name="Chang S.B."/>
            <person name="Chen F."/>
            <person name="Shi Y."/>
            <person name="Su Y.Y."/>
            <person name="Zhang Y.Q."/>
            <person name="Chen L.J."/>
            <person name="Yin Y."/>
            <person name="Lin M."/>
            <person name="Huang H."/>
            <person name="Deng H."/>
            <person name="Wang Z.W."/>
            <person name="Zhu S.L."/>
            <person name="Zhao X."/>
            <person name="Deng C."/>
            <person name="Niu S.C."/>
            <person name="Huang J."/>
            <person name="Wang M."/>
            <person name="Liu G.H."/>
            <person name="Yang H.J."/>
            <person name="Xiao X.J."/>
            <person name="Hsiao Y.Y."/>
            <person name="Wu W.L."/>
            <person name="Chen Y.Y."/>
            <person name="Mitsuda N."/>
            <person name="Ohme-Takagi M."/>
            <person name="Luo Y.B."/>
            <person name="Van de Peer Y."/>
            <person name="Liu Z.J."/>
        </authorList>
    </citation>
    <scope>NUCLEOTIDE SEQUENCE [LARGE SCALE GENOMIC DNA]</scope>
    <source>
        <tissue evidence="1">The whole plant</tissue>
    </source>
</reference>
<reference evidence="1 2" key="2">
    <citation type="journal article" date="2017" name="Nature">
        <title>The Apostasia genome and the evolution of orchids.</title>
        <authorList>
            <person name="Zhang G.Q."/>
            <person name="Liu K.W."/>
            <person name="Li Z."/>
            <person name="Lohaus R."/>
            <person name="Hsiao Y.Y."/>
            <person name="Niu S.C."/>
            <person name="Wang J.Y."/>
            <person name="Lin Y.C."/>
            <person name="Xu Q."/>
            <person name="Chen L.J."/>
            <person name="Yoshida K."/>
            <person name="Fujiwara S."/>
            <person name="Wang Z.W."/>
            <person name="Zhang Y.Q."/>
            <person name="Mitsuda N."/>
            <person name="Wang M."/>
            <person name="Liu G.H."/>
            <person name="Pecoraro L."/>
            <person name="Huang H.X."/>
            <person name="Xiao X.J."/>
            <person name="Lin M."/>
            <person name="Wu X.Y."/>
            <person name="Wu W.L."/>
            <person name="Chen Y.Y."/>
            <person name="Chang S.B."/>
            <person name="Sakamoto S."/>
            <person name="Ohme-Takagi M."/>
            <person name="Yagi M."/>
            <person name="Zeng S.J."/>
            <person name="Shen C.Y."/>
            <person name="Yeh C.M."/>
            <person name="Luo Y.B."/>
            <person name="Tsai W.C."/>
            <person name="Van de Peer Y."/>
            <person name="Liu Z.J."/>
        </authorList>
    </citation>
    <scope>NUCLEOTIDE SEQUENCE [LARGE SCALE GENOMIC DNA]</scope>
    <source>
        <tissue evidence="1">The whole plant</tissue>
    </source>
</reference>
<sequence length="66" mass="7512">MTRTHHLCSDVQFLSLRTCKLFHAKFDRPQPCTRNLNESRCGHEVLQLSIILMLQILGPALCSTTS</sequence>
<dbReference type="AlphaFoldDB" id="A0A2I0WRT7"/>
<keyword evidence="2" id="KW-1185">Reference proteome</keyword>
<protein>
    <submittedName>
        <fullName evidence="1">Uncharacterized protein</fullName>
    </submittedName>
</protein>
<evidence type="ECO:0000313" key="1">
    <source>
        <dbReference type="EMBL" id="PKU78385.1"/>
    </source>
</evidence>
<accession>A0A2I0WRT7</accession>
<evidence type="ECO:0000313" key="2">
    <source>
        <dbReference type="Proteomes" id="UP000233837"/>
    </source>
</evidence>
<organism evidence="1 2">
    <name type="scientific">Dendrobium catenatum</name>
    <dbReference type="NCBI Taxonomy" id="906689"/>
    <lineage>
        <taxon>Eukaryota</taxon>
        <taxon>Viridiplantae</taxon>
        <taxon>Streptophyta</taxon>
        <taxon>Embryophyta</taxon>
        <taxon>Tracheophyta</taxon>
        <taxon>Spermatophyta</taxon>
        <taxon>Magnoliopsida</taxon>
        <taxon>Liliopsida</taxon>
        <taxon>Asparagales</taxon>
        <taxon>Orchidaceae</taxon>
        <taxon>Epidendroideae</taxon>
        <taxon>Malaxideae</taxon>
        <taxon>Dendrobiinae</taxon>
        <taxon>Dendrobium</taxon>
    </lineage>
</organism>
<gene>
    <name evidence="1" type="ORF">MA16_Dca019435</name>
</gene>
<dbReference type="Proteomes" id="UP000233837">
    <property type="component" value="Unassembled WGS sequence"/>
</dbReference>